<organism evidence="1">
    <name type="scientific">Anguilla anguilla</name>
    <name type="common">European freshwater eel</name>
    <name type="synonym">Muraena anguilla</name>
    <dbReference type="NCBI Taxonomy" id="7936"/>
    <lineage>
        <taxon>Eukaryota</taxon>
        <taxon>Metazoa</taxon>
        <taxon>Chordata</taxon>
        <taxon>Craniata</taxon>
        <taxon>Vertebrata</taxon>
        <taxon>Euteleostomi</taxon>
        <taxon>Actinopterygii</taxon>
        <taxon>Neopterygii</taxon>
        <taxon>Teleostei</taxon>
        <taxon>Anguilliformes</taxon>
        <taxon>Anguillidae</taxon>
        <taxon>Anguilla</taxon>
    </lineage>
</organism>
<name>A0A0E9VPB4_ANGAN</name>
<proteinExistence type="predicted"/>
<dbReference type="EMBL" id="GBXM01029489">
    <property type="protein sequence ID" value="JAH79088.1"/>
    <property type="molecule type" value="Transcribed_RNA"/>
</dbReference>
<reference evidence="1" key="1">
    <citation type="submission" date="2014-11" db="EMBL/GenBank/DDBJ databases">
        <authorList>
            <person name="Amaro Gonzalez C."/>
        </authorList>
    </citation>
    <scope>NUCLEOTIDE SEQUENCE</scope>
</reference>
<evidence type="ECO:0000313" key="1">
    <source>
        <dbReference type="EMBL" id="JAH79088.1"/>
    </source>
</evidence>
<reference evidence="1" key="2">
    <citation type="journal article" date="2015" name="Fish Shellfish Immunol.">
        <title>Early steps in the European eel (Anguilla anguilla)-Vibrio vulnificus interaction in the gills: Role of the RtxA13 toxin.</title>
        <authorList>
            <person name="Callol A."/>
            <person name="Pajuelo D."/>
            <person name="Ebbesson L."/>
            <person name="Teles M."/>
            <person name="MacKenzie S."/>
            <person name="Amaro C."/>
        </authorList>
    </citation>
    <scope>NUCLEOTIDE SEQUENCE</scope>
</reference>
<accession>A0A0E9VPB4</accession>
<sequence length="12" mass="1173">MATKTVPKGPGS</sequence>
<protein>
    <submittedName>
        <fullName evidence="1">Uncharacterized protein</fullName>
    </submittedName>
</protein>